<protein>
    <recommendedName>
        <fullName evidence="2">Zinc-ribbon domain-containing protein</fullName>
    </recommendedName>
</protein>
<name>F0TCT1_METLA</name>
<dbReference type="HOGENOM" id="CLU_1901947_0_0_2"/>
<keyword evidence="1" id="KW-0812">Transmembrane</keyword>
<evidence type="ECO:0000313" key="3">
    <source>
        <dbReference type="EMBL" id="ADZ10471.1"/>
    </source>
</evidence>
<dbReference type="STRING" id="877455.Metbo_2257"/>
<proteinExistence type="predicted"/>
<evidence type="ECO:0000313" key="4">
    <source>
        <dbReference type="Proteomes" id="UP000007490"/>
    </source>
</evidence>
<dbReference type="GeneID" id="10278723"/>
<feature type="transmembrane region" description="Helical" evidence="1">
    <location>
        <begin position="97"/>
        <end position="124"/>
    </location>
</feature>
<gene>
    <name evidence="3" type="ordered locus">Metbo_2257</name>
</gene>
<dbReference type="eggNOG" id="arCOG01917">
    <property type="taxonomic scope" value="Archaea"/>
</dbReference>
<dbReference type="EMBL" id="CP002551">
    <property type="protein sequence ID" value="ADZ10471.1"/>
    <property type="molecule type" value="Genomic_DNA"/>
</dbReference>
<reference evidence="4" key="1">
    <citation type="submission" date="2011-02" db="EMBL/GenBank/DDBJ databases">
        <title>Complete sequence of Methanobacterium sp. AL-21.</title>
        <authorList>
            <consortium name="US DOE Joint Genome Institute"/>
            <person name="Lucas S."/>
            <person name="Copeland A."/>
            <person name="Lapidus A."/>
            <person name="Cheng J.-F."/>
            <person name="Goodwin L."/>
            <person name="Pitluck S."/>
            <person name="Chertkov O."/>
            <person name="Detter J.C."/>
            <person name="Han C."/>
            <person name="Tapia R."/>
            <person name="Land M."/>
            <person name="Hauser L."/>
            <person name="Kyrpides N."/>
            <person name="Ivanova N."/>
            <person name="Mikhailova N."/>
            <person name="Pagani I."/>
            <person name="Cadillo-Quiroz H."/>
            <person name="Imachi H."/>
            <person name="Zinder S."/>
            <person name="Liu W."/>
            <person name="Woyke T."/>
        </authorList>
    </citation>
    <scope>NUCLEOTIDE SEQUENCE [LARGE SCALE GENOMIC DNA]</scope>
    <source>
        <strain evidence="4">AL-21</strain>
    </source>
</reference>
<keyword evidence="4" id="KW-1185">Reference proteome</keyword>
<organism evidence="3 4">
    <name type="scientific">Methanobacterium lacus (strain AL-21)</name>
    <dbReference type="NCBI Taxonomy" id="877455"/>
    <lineage>
        <taxon>Archaea</taxon>
        <taxon>Methanobacteriati</taxon>
        <taxon>Methanobacteriota</taxon>
        <taxon>Methanomada group</taxon>
        <taxon>Methanobacteria</taxon>
        <taxon>Methanobacteriales</taxon>
        <taxon>Methanobacteriaceae</taxon>
        <taxon>Methanobacterium</taxon>
    </lineage>
</organism>
<keyword evidence="1" id="KW-0472">Membrane</keyword>
<dbReference type="Pfam" id="PF13240">
    <property type="entry name" value="Zn_Ribbon_1"/>
    <property type="match status" value="1"/>
</dbReference>
<feature type="domain" description="Zinc-ribbon" evidence="2">
    <location>
        <begin position="3"/>
        <end position="23"/>
    </location>
</feature>
<dbReference type="KEGG" id="mel:Metbo_2257"/>
<dbReference type="RefSeq" id="WP_013645822.1">
    <property type="nucleotide sequence ID" value="NC_015216.1"/>
</dbReference>
<dbReference type="OrthoDB" id="71590at2157"/>
<sequence length="133" mass="15165">MICENCGAEIRNRENYCPNCGMEVISPYNKSIKARYMAGEYTENQGDYYSRKRRSKEEKVYVEETEPQVSKETDPELVEEYYEPEPEDFEESGGVSVLTVIILFLVVALLIGFVIGILVFSGFLHSLPGFSKL</sequence>
<evidence type="ECO:0000256" key="1">
    <source>
        <dbReference type="SAM" id="Phobius"/>
    </source>
</evidence>
<dbReference type="Proteomes" id="UP000007490">
    <property type="component" value="Chromosome"/>
</dbReference>
<dbReference type="AlphaFoldDB" id="F0TCT1"/>
<keyword evidence="1" id="KW-1133">Transmembrane helix</keyword>
<evidence type="ECO:0000259" key="2">
    <source>
        <dbReference type="Pfam" id="PF13240"/>
    </source>
</evidence>
<reference evidence="3 4" key="2">
    <citation type="journal article" date="2014" name="Int. J. Syst. Evol. Microbiol.">
        <title>Methanobacterium paludis sp. nov. and a novel strain of Methanobacterium lacus isolated from northern peatlands.</title>
        <authorList>
            <person name="Cadillo-Quiroz H."/>
            <person name="Brauer S.L."/>
            <person name="Goodson N."/>
            <person name="Yavitt J.B."/>
            <person name="Zinder S.H."/>
        </authorList>
    </citation>
    <scope>NUCLEOTIDE SEQUENCE [LARGE SCALE GENOMIC DNA]</scope>
    <source>
        <strain evidence="3 4">AL-21</strain>
    </source>
</reference>
<dbReference type="InterPro" id="IPR026870">
    <property type="entry name" value="Zinc_ribbon_dom"/>
</dbReference>
<accession>F0TCT1</accession>